<evidence type="ECO:0000313" key="1">
    <source>
        <dbReference type="EMBL" id="MDY3560749.1"/>
    </source>
</evidence>
<dbReference type="EMBL" id="JAXBLV010000183">
    <property type="protein sequence ID" value="MDY3560749.1"/>
    <property type="molecule type" value="Genomic_DNA"/>
</dbReference>
<organism evidence="1 2">
    <name type="scientific">Gemmata algarum</name>
    <dbReference type="NCBI Taxonomy" id="2975278"/>
    <lineage>
        <taxon>Bacteria</taxon>
        <taxon>Pseudomonadati</taxon>
        <taxon>Planctomycetota</taxon>
        <taxon>Planctomycetia</taxon>
        <taxon>Gemmatales</taxon>
        <taxon>Gemmataceae</taxon>
        <taxon>Gemmata</taxon>
    </lineage>
</organism>
<dbReference type="RefSeq" id="WP_320687277.1">
    <property type="nucleotide sequence ID" value="NZ_JAXBLV010000183.1"/>
</dbReference>
<name>A0ABU5F0M2_9BACT</name>
<protein>
    <submittedName>
        <fullName evidence="1">Uncharacterized protein</fullName>
    </submittedName>
</protein>
<gene>
    <name evidence="1" type="ORF">R5W23_001995</name>
</gene>
<proteinExistence type="predicted"/>
<dbReference type="Proteomes" id="UP001272242">
    <property type="component" value="Unassembled WGS sequence"/>
</dbReference>
<sequence>MNNAKPTFDRQSQAEVARAEEETLILDYRAELSPSQMVEQKLMSRLKASPLMVSQIQRRLKPGPR</sequence>
<evidence type="ECO:0000313" key="2">
    <source>
        <dbReference type="Proteomes" id="UP001272242"/>
    </source>
</evidence>
<accession>A0ABU5F0M2</accession>
<comment type="caution">
    <text evidence="1">The sequence shown here is derived from an EMBL/GenBank/DDBJ whole genome shotgun (WGS) entry which is preliminary data.</text>
</comment>
<reference evidence="2" key="1">
    <citation type="journal article" date="2023" name="Mar. Drugs">
        <title>Gemmata algarum, a Novel Planctomycete Isolated from an Algal Mat, Displays Antimicrobial Activity.</title>
        <authorList>
            <person name="Kumar G."/>
            <person name="Kallscheuer N."/>
            <person name="Kashif M."/>
            <person name="Ahamad S."/>
            <person name="Jagadeeshwari U."/>
            <person name="Pannikurungottu S."/>
            <person name="Haufschild T."/>
            <person name="Kabuu M."/>
            <person name="Sasikala C."/>
            <person name="Jogler C."/>
            <person name="Ramana C."/>
        </authorList>
    </citation>
    <scope>NUCLEOTIDE SEQUENCE [LARGE SCALE GENOMIC DNA]</scope>
    <source>
        <strain evidence="2">JC673</strain>
    </source>
</reference>
<keyword evidence="2" id="KW-1185">Reference proteome</keyword>